<feature type="domain" description="N-acetyltransferase" evidence="3">
    <location>
        <begin position="3"/>
        <end position="168"/>
    </location>
</feature>
<organism evidence="4 5">
    <name type="scientific">Frankia nepalensis</name>
    <dbReference type="NCBI Taxonomy" id="1836974"/>
    <lineage>
        <taxon>Bacteria</taxon>
        <taxon>Bacillati</taxon>
        <taxon>Actinomycetota</taxon>
        <taxon>Actinomycetes</taxon>
        <taxon>Frankiales</taxon>
        <taxon>Frankiaceae</taxon>
        <taxon>Frankia</taxon>
    </lineage>
</organism>
<protein>
    <submittedName>
        <fullName evidence="4">GNAT family N-acetyltransferase</fullName>
    </submittedName>
</protein>
<name>A0A937RM46_9ACTN</name>
<comment type="caution">
    <text evidence="4">The sequence shown here is derived from an EMBL/GenBank/DDBJ whole genome shotgun (WGS) entry which is preliminary data.</text>
</comment>
<dbReference type="EMBL" id="JAEACQ010000357">
    <property type="protein sequence ID" value="MBL7632922.1"/>
    <property type="molecule type" value="Genomic_DNA"/>
</dbReference>
<dbReference type="PANTHER" id="PTHR43877">
    <property type="entry name" value="AMINOALKYLPHOSPHONATE N-ACETYLTRANSFERASE-RELATED-RELATED"/>
    <property type="match status" value="1"/>
</dbReference>
<sequence length="190" mass="20598">MVGEVRRVSAGDGARLREVRLAALAEAPGAFWQTWEAEAARPDDDWRRRAARNAAGHAHATFLLEHDGEPVGMVDVHQPSLVPEFRELAAMWVAPAMRATGAADLLVSAAVAWARSVGAIGVRLWVEIRNVPAQRMYRRHGFTQVGSPSPDRENPGGKVYLLMVLAVDPDASASRAFLARANGPWTDESG</sequence>
<evidence type="ECO:0000256" key="1">
    <source>
        <dbReference type="ARBA" id="ARBA00022679"/>
    </source>
</evidence>
<dbReference type="PROSITE" id="PS51186">
    <property type="entry name" value="GNAT"/>
    <property type="match status" value="1"/>
</dbReference>
<evidence type="ECO:0000256" key="2">
    <source>
        <dbReference type="ARBA" id="ARBA00023315"/>
    </source>
</evidence>
<dbReference type="Proteomes" id="UP000604475">
    <property type="component" value="Unassembled WGS sequence"/>
</dbReference>
<dbReference type="PANTHER" id="PTHR43877:SF2">
    <property type="entry name" value="AMINOALKYLPHOSPHONATE N-ACETYLTRANSFERASE-RELATED"/>
    <property type="match status" value="1"/>
</dbReference>
<dbReference type="RefSeq" id="WP_203004220.1">
    <property type="nucleotide sequence ID" value="NZ_JADWYU010000144.1"/>
</dbReference>
<dbReference type="SUPFAM" id="SSF55729">
    <property type="entry name" value="Acyl-CoA N-acyltransferases (Nat)"/>
    <property type="match status" value="1"/>
</dbReference>
<evidence type="ECO:0000259" key="3">
    <source>
        <dbReference type="PROSITE" id="PS51186"/>
    </source>
</evidence>
<dbReference type="AlphaFoldDB" id="A0A937RM46"/>
<evidence type="ECO:0000313" key="4">
    <source>
        <dbReference type="EMBL" id="MBL7632922.1"/>
    </source>
</evidence>
<evidence type="ECO:0000313" key="5">
    <source>
        <dbReference type="Proteomes" id="UP000604475"/>
    </source>
</evidence>
<reference evidence="4" key="1">
    <citation type="submission" date="2020-12" db="EMBL/GenBank/DDBJ databases">
        <title>Genomic characterization of non-nitrogen-fixing Frankia strains.</title>
        <authorList>
            <person name="Carlos-Shanley C."/>
            <person name="Guerra T."/>
            <person name="Hahn D."/>
        </authorList>
    </citation>
    <scope>NUCLEOTIDE SEQUENCE</scope>
    <source>
        <strain evidence="4">CN6</strain>
    </source>
</reference>
<dbReference type="Pfam" id="PF00583">
    <property type="entry name" value="Acetyltransf_1"/>
    <property type="match status" value="1"/>
</dbReference>
<keyword evidence="1" id="KW-0808">Transferase</keyword>
<dbReference type="InterPro" id="IPR050832">
    <property type="entry name" value="Bact_Acetyltransf"/>
</dbReference>
<dbReference type="CDD" id="cd04301">
    <property type="entry name" value="NAT_SF"/>
    <property type="match status" value="1"/>
</dbReference>
<keyword evidence="2" id="KW-0012">Acyltransferase</keyword>
<proteinExistence type="predicted"/>
<dbReference type="InterPro" id="IPR000182">
    <property type="entry name" value="GNAT_dom"/>
</dbReference>
<keyword evidence="5" id="KW-1185">Reference proteome</keyword>
<dbReference type="Gene3D" id="3.40.630.30">
    <property type="match status" value="1"/>
</dbReference>
<gene>
    <name evidence="4" type="ORF">I7412_38370</name>
</gene>
<accession>A0A937RM46</accession>
<dbReference type="InterPro" id="IPR016181">
    <property type="entry name" value="Acyl_CoA_acyltransferase"/>
</dbReference>
<dbReference type="GO" id="GO:0016747">
    <property type="term" value="F:acyltransferase activity, transferring groups other than amino-acyl groups"/>
    <property type="evidence" value="ECO:0007669"/>
    <property type="project" value="InterPro"/>
</dbReference>